<dbReference type="Proteomes" id="UP000250369">
    <property type="component" value="Unassembled WGS sequence"/>
</dbReference>
<feature type="chain" id="PRO_5038686874" evidence="6">
    <location>
        <begin position="28"/>
        <end position="516"/>
    </location>
</feature>
<keyword evidence="3" id="KW-0472">Membrane</keyword>
<protein>
    <submittedName>
        <fullName evidence="7">ABC transporter substrate-binding protein</fullName>
    </submittedName>
</protein>
<evidence type="ECO:0000256" key="2">
    <source>
        <dbReference type="ARBA" id="ARBA00022729"/>
    </source>
</evidence>
<dbReference type="PANTHER" id="PTHR43649:SF33">
    <property type="entry name" value="POLYGALACTURONAN_RHAMNOGALACTURONAN-BINDING PROTEIN YTCQ"/>
    <property type="match status" value="1"/>
</dbReference>
<evidence type="ECO:0000313" key="8">
    <source>
        <dbReference type="Proteomes" id="UP000250369"/>
    </source>
</evidence>
<proteinExistence type="predicted"/>
<dbReference type="PROSITE" id="PS51257">
    <property type="entry name" value="PROKAR_LIPOPROTEIN"/>
    <property type="match status" value="1"/>
</dbReference>
<keyword evidence="5" id="KW-0449">Lipoprotein</keyword>
<dbReference type="SUPFAM" id="SSF53850">
    <property type="entry name" value="Periplasmic binding protein-like II"/>
    <property type="match status" value="1"/>
</dbReference>
<dbReference type="Pfam" id="PF13416">
    <property type="entry name" value="SBP_bac_8"/>
    <property type="match status" value="1"/>
</dbReference>
<sequence>MGGLVMKVKKMVSLSSALVLSSSLVLTACGSKDNASSGGDGGKTAAPTDISISVISYADEFIDETNSLWQEFEKKTNTKLKINWISATTFEDKINVLLASGNLPDLTFVEDITAAPVGPQIRNMIKQGAFWDLTPFLKDYPNLTSPEMKETIEKSKIDGKNYTIPRYYPSYGGGVFPILRKDWLDKLGLKMPETVDEFYNTLKAFKEKDPDGNGKADTIGYAASPAYMGFMYNVFNDTQGVWKLRDGQLHSILTEDASKDAMLWIKKAYDDGLFPADFAILNFSQINDAFQSGKAGGGGYAMNNAFSRLAPIQKVDPKADLMPITSLTGPKGNKYTPSGSPFYGHYLIPKKVSEDKVKKILAFMDYGYSKEGNKLARYGIPGVHYNEENGNIVATEQAKKDKVMTNLMDSIFHEINEYSAVAAAGMPADFYARQKQIVDERKKVKVAKPDEGLISEAYNKYYSEIKKKADDMRTKVIVGKASLEEYDKFIADLKADPNMQLITKEINEAYQASLKK</sequence>
<accession>A0A329MTK2</accession>
<dbReference type="InterPro" id="IPR006059">
    <property type="entry name" value="SBP"/>
</dbReference>
<evidence type="ECO:0000256" key="1">
    <source>
        <dbReference type="ARBA" id="ARBA00022475"/>
    </source>
</evidence>
<evidence type="ECO:0000256" key="4">
    <source>
        <dbReference type="ARBA" id="ARBA00023139"/>
    </source>
</evidence>
<dbReference type="AlphaFoldDB" id="A0A329MTK2"/>
<keyword evidence="4" id="KW-0564">Palmitate</keyword>
<gene>
    <name evidence="7" type="ORF">DQG23_11555</name>
</gene>
<dbReference type="EMBL" id="QMFB01000005">
    <property type="protein sequence ID" value="RAV21287.1"/>
    <property type="molecule type" value="Genomic_DNA"/>
</dbReference>
<dbReference type="Gene3D" id="3.40.190.10">
    <property type="entry name" value="Periplasmic binding protein-like II"/>
    <property type="match status" value="2"/>
</dbReference>
<dbReference type="PANTHER" id="PTHR43649">
    <property type="entry name" value="ARABINOSE-BINDING PROTEIN-RELATED"/>
    <property type="match status" value="1"/>
</dbReference>
<keyword evidence="8" id="KW-1185">Reference proteome</keyword>
<evidence type="ECO:0000256" key="5">
    <source>
        <dbReference type="ARBA" id="ARBA00023288"/>
    </source>
</evidence>
<dbReference type="OrthoDB" id="9787283at2"/>
<keyword evidence="1" id="KW-1003">Cell membrane</keyword>
<evidence type="ECO:0000313" key="7">
    <source>
        <dbReference type="EMBL" id="RAV21287.1"/>
    </source>
</evidence>
<reference evidence="7 8" key="1">
    <citation type="journal article" date="2009" name="Int. J. Syst. Evol. Microbiol.">
        <title>Paenibacillus contaminans sp. nov., isolated from a contaminated laboratory plate.</title>
        <authorList>
            <person name="Chou J.H."/>
            <person name="Lee J.H."/>
            <person name="Lin M.C."/>
            <person name="Chang P.S."/>
            <person name="Arun A.B."/>
            <person name="Young C.C."/>
            <person name="Chen W.M."/>
        </authorList>
    </citation>
    <scope>NUCLEOTIDE SEQUENCE [LARGE SCALE GENOMIC DNA]</scope>
    <source>
        <strain evidence="7 8">CKOBP-6</strain>
    </source>
</reference>
<keyword evidence="2 6" id="KW-0732">Signal</keyword>
<evidence type="ECO:0000256" key="3">
    <source>
        <dbReference type="ARBA" id="ARBA00023136"/>
    </source>
</evidence>
<name>A0A329MTK2_9BACL</name>
<organism evidence="7 8">
    <name type="scientific">Paenibacillus contaminans</name>
    <dbReference type="NCBI Taxonomy" id="450362"/>
    <lineage>
        <taxon>Bacteria</taxon>
        <taxon>Bacillati</taxon>
        <taxon>Bacillota</taxon>
        <taxon>Bacilli</taxon>
        <taxon>Bacillales</taxon>
        <taxon>Paenibacillaceae</taxon>
        <taxon>Paenibacillus</taxon>
    </lineage>
</organism>
<dbReference type="InterPro" id="IPR050490">
    <property type="entry name" value="Bact_solute-bd_prot1"/>
</dbReference>
<evidence type="ECO:0000256" key="6">
    <source>
        <dbReference type="SAM" id="SignalP"/>
    </source>
</evidence>
<feature type="signal peptide" evidence="6">
    <location>
        <begin position="1"/>
        <end position="27"/>
    </location>
</feature>
<comment type="caution">
    <text evidence="7">The sequence shown here is derived from an EMBL/GenBank/DDBJ whole genome shotgun (WGS) entry which is preliminary data.</text>
</comment>